<comment type="caution">
    <text evidence="8">The sequence shown here is derived from an EMBL/GenBank/DDBJ whole genome shotgun (WGS) entry which is preliminary data.</text>
</comment>
<dbReference type="GO" id="GO:0006355">
    <property type="term" value="P:regulation of DNA-templated transcription"/>
    <property type="evidence" value="ECO:0007669"/>
    <property type="project" value="InterPro"/>
</dbReference>
<feature type="region of interest" description="Disordered" evidence="6">
    <location>
        <begin position="81"/>
        <end position="101"/>
    </location>
</feature>
<accession>A0A2H9TLU2</accession>
<feature type="compositionally biased region" description="Basic and acidic residues" evidence="6">
    <location>
        <begin position="81"/>
        <end position="91"/>
    </location>
</feature>
<name>A0A2H9TLU2_9FUNG</name>
<keyword evidence="4" id="KW-0804">Transcription</keyword>
<feature type="region of interest" description="Disordered" evidence="6">
    <location>
        <begin position="1"/>
        <end position="22"/>
    </location>
</feature>
<dbReference type="EMBL" id="MTSL01000112">
    <property type="protein sequence ID" value="PJF18620.1"/>
    <property type="molecule type" value="Genomic_DNA"/>
</dbReference>
<dbReference type="OrthoDB" id="124855at2759"/>
<gene>
    <name evidence="8" type="ORF">PSACC_01561</name>
</gene>
<dbReference type="GO" id="GO:0005634">
    <property type="term" value="C:nucleus"/>
    <property type="evidence" value="ECO:0007669"/>
    <property type="project" value="UniProtKB-SubCell"/>
</dbReference>
<sequence length="255" mass="29396">MGEKQEEGELSEVGPHGKKHGFANEAFLPERHKGPLLSWPAPLRSQGLKDGYLTTRWDEWVPEDRLVRLDPEGIAFAKELRSEHAKSDMNPRKRRQSVDNLASELSGVDESEIIEPNLILHKSPKLVHGVKSIHINLGNWARRILYNDWDIISKKQCLHCIPAQITAKMAIDKFLRTHPSDLYFSTAQRLITRQVIQFCDGLVHYFNIMIGRTLLYRFERPQFLDVLQDSLKSPADVYGPEYLVRLLRNFFAVVT</sequence>
<evidence type="ECO:0000256" key="1">
    <source>
        <dbReference type="ARBA" id="ARBA00004123"/>
    </source>
</evidence>
<dbReference type="GO" id="GO:0035267">
    <property type="term" value="C:NuA4 histone acetyltransferase complex"/>
    <property type="evidence" value="ECO:0007669"/>
    <property type="project" value="TreeGrafter"/>
</dbReference>
<feature type="domain" description="MRG" evidence="7">
    <location>
        <begin position="131"/>
        <end position="249"/>
    </location>
</feature>
<evidence type="ECO:0000256" key="5">
    <source>
        <dbReference type="ARBA" id="ARBA00023242"/>
    </source>
</evidence>
<dbReference type="GO" id="GO:0006325">
    <property type="term" value="P:chromatin organization"/>
    <property type="evidence" value="ECO:0007669"/>
    <property type="project" value="UniProtKB-KW"/>
</dbReference>
<evidence type="ECO:0000313" key="9">
    <source>
        <dbReference type="Proteomes" id="UP000240830"/>
    </source>
</evidence>
<keyword evidence="5" id="KW-0539">Nucleus</keyword>
<dbReference type="InterPro" id="IPR038217">
    <property type="entry name" value="MRG_C_sf"/>
</dbReference>
<keyword evidence="9" id="KW-1185">Reference proteome</keyword>
<dbReference type="InterPro" id="IPR026541">
    <property type="entry name" value="MRG_dom"/>
</dbReference>
<evidence type="ECO:0000313" key="8">
    <source>
        <dbReference type="EMBL" id="PJF18620.1"/>
    </source>
</evidence>
<evidence type="ECO:0000259" key="7">
    <source>
        <dbReference type="Pfam" id="PF05712"/>
    </source>
</evidence>
<keyword evidence="3" id="KW-0805">Transcription regulation</keyword>
<dbReference type="Gene3D" id="2.30.30.140">
    <property type="match status" value="1"/>
</dbReference>
<dbReference type="PROSITE" id="PS51640">
    <property type="entry name" value="MRG"/>
    <property type="match status" value="1"/>
</dbReference>
<evidence type="ECO:0000256" key="4">
    <source>
        <dbReference type="ARBA" id="ARBA00023163"/>
    </source>
</evidence>
<comment type="subcellular location">
    <subcellularLocation>
        <location evidence="1">Nucleus</location>
    </subcellularLocation>
</comment>
<evidence type="ECO:0000256" key="3">
    <source>
        <dbReference type="ARBA" id="ARBA00023015"/>
    </source>
</evidence>
<protein>
    <recommendedName>
        <fullName evidence="7">MRG domain-containing protein</fullName>
    </recommendedName>
</protein>
<dbReference type="PANTHER" id="PTHR10880:SF48">
    <property type="entry name" value="MORTALITY FACTOR 4 LIKE 2"/>
    <property type="match status" value="1"/>
</dbReference>
<evidence type="ECO:0000256" key="2">
    <source>
        <dbReference type="ARBA" id="ARBA00022853"/>
    </source>
</evidence>
<dbReference type="Proteomes" id="UP000240830">
    <property type="component" value="Unassembled WGS sequence"/>
</dbReference>
<dbReference type="STRING" id="1246581.A0A2H9TLU2"/>
<keyword evidence="2" id="KW-0156">Chromatin regulator</keyword>
<dbReference type="PANTHER" id="PTHR10880">
    <property type="entry name" value="MORTALITY FACTOR 4-LIKE PROTEIN"/>
    <property type="match status" value="1"/>
</dbReference>
<evidence type="ECO:0000256" key="6">
    <source>
        <dbReference type="SAM" id="MobiDB-lite"/>
    </source>
</evidence>
<dbReference type="AlphaFoldDB" id="A0A2H9TLU2"/>
<dbReference type="InterPro" id="IPR008676">
    <property type="entry name" value="MRG"/>
</dbReference>
<dbReference type="Gene3D" id="1.10.274.30">
    <property type="entry name" value="MRG domain"/>
    <property type="match status" value="1"/>
</dbReference>
<organism evidence="8 9">
    <name type="scientific">Paramicrosporidium saccamoebae</name>
    <dbReference type="NCBI Taxonomy" id="1246581"/>
    <lineage>
        <taxon>Eukaryota</taxon>
        <taxon>Fungi</taxon>
        <taxon>Fungi incertae sedis</taxon>
        <taxon>Cryptomycota</taxon>
        <taxon>Cryptomycota incertae sedis</taxon>
        <taxon>Paramicrosporidium</taxon>
    </lineage>
</organism>
<reference evidence="8 9" key="1">
    <citation type="submission" date="2016-10" db="EMBL/GenBank/DDBJ databases">
        <title>The genome of Paramicrosporidium saccamoebae is the missing link in understanding Cryptomycota and Microsporidia evolution.</title>
        <authorList>
            <person name="Quandt C.A."/>
            <person name="Beaudet D."/>
            <person name="Corsaro D."/>
            <person name="Michel R."/>
            <person name="Corradi N."/>
            <person name="James T."/>
        </authorList>
    </citation>
    <scope>NUCLEOTIDE SEQUENCE [LARGE SCALE GENOMIC DNA]</scope>
    <source>
        <strain evidence="8 9">KSL3</strain>
    </source>
</reference>
<dbReference type="Pfam" id="PF05712">
    <property type="entry name" value="MRG"/>
    <property type="match status" value="1"/>
</dbReference>
<proteinExistence type="predicted"/>